<dbReference type="CDD" id="cd04051">
    <property type="entry name" value="C2_SRC2_like"/>
    <property type="match status" value="1"/>
</dbReference>
<feature type="domain" description="C2" evidence="1">
    <location>
        <begin position="1"/>
        <end position="106"/>
    </location>
</feature>
<dbReference type="Pfam" id="PF00168">
    <property type="entry name" value="C2"/>
    <property type="match status" value="1"/>
</dbReference>
<dbReference type="AlphaFoldDB" id="A0A835IWA1"/>
<comment type="caution">
    <text evidence="2">The sequence shown here is derived from an EMBL/GenBank/DDBJ whole genome shotgun (WGS) entry which is preliminary data.</text>
</comment>
<dbReference type="InterPro" id="IPR035892">
    <property type="entry name" value="C2_domain_sf"/>
</dbReference>
<dbReference type="Gene3D" id="2.60.40.150">
    <property type="entry name" value="C2 domain"/>
    <property type="match status" value="1"/>
</dbReference>
<dbReference type="OrthoDB" id="1909968at2759"/>
<sequence>MQLIEINLISAQELKGISTDMQTFAVLWIDPKVKLISGIDVTGHMNPTWNDKFIFHLQDQTLHNPNSTLVIEIYAARCFLKDKKIGIVRIFLDNLIASSNRFHEGVQGSFQAYQVRRPSGKPQGIVNIGVIYLDERRDKNVINESVMLSSAIGHRELLGKSNSKVTCCVGCLKIASNLMPKERKPRKIYHMGSRNKGKVLELII</sequence>
<dbReference type="PANTHER" id="PTHR32246">
    <property type="entry name" value="INGRESSION PROTEIN FIC1"/>
    <property type="match status" value="1"/>
</dbReference>
<dbReference type="SUPFAM" id="SSF49562">
    <property type="entry name" value="C2 domain (Calcium/lipid-binding domain, CaLB)"/>
    <property type="match status" value="1"/>
</dbReference>
<proteinExistence type="predicted"/>
<dbReference type="PROSITE" id="PS50004">
    <property type="entry name" value="C2"/>
    <property type="match status" value="1"/>
</dbReference>
<dbReference type="SMART" id="SM00239">
    <property type="entry name" value="C2"/>
    <property type="match status" value="1"/>
</dbReference>
<accession>A0A835IWA1</accession>
<gene>
    <name evidence="2" type="ORF">IFM89_032903</name>
</gene>
<dbReference type="EMBL" id="JADFTS010000002">
    <property type="protein sequence ID" value="KAF9622723.1"/>
    <property type="molecule type" value="Genomic_DNA"/>
</dbReference>
<organism evidence="2 3">
    <name type="scientific">Coptis chinensis</name>
    <dbReference type="NCBI Taxonomy" id="261450"/>
    <lineage>
        <taxon>Eukaryota</taxon>
        <taxon>Viridiplantae</taxon>
        <taxon>Streptophyta</taxon>
        <taxon>Embryophyta</taxon>
        <taxon>Tracheophyta</taxon>
        <taxon>Spermatophyta</taxon>
        <taxon>Magnoliopsida</taxon>
        <taxon>Ranunculales</taxon>
        <taxon>Ranunculaceae</taxon>
        <taxon>Coptidoideae</taxon>
        <taxon>Coptis</taxon>
    </lineage>
</organism>
<dbReference type="GO" id="GO:0006952">
    <property type="term" value="P:defense response"/>
    <property type="evidence" value="ECO:0007669"/>
    <property type="project" value="InterPro"/>
</dbReference>
<reference evidence="2 3" key="1">
    <citation type="submission" date="2020-10" db="EMBL/GenBank/DDBJ databases">
        <title>The Coptis chinensis genome and diversification of protoberbering-type alkaloids.</title>
        <authorList>
            <person name="Wang B."/>
            <person name="Shu S."/>
            <person name="Song C."/>
            <person name="Liu Y."/>
        </authorList>
    </citation>
    <scope>NUCLEOTIDE SEQUENCE [LARGE SCALE GENOMIC DNA]</scope>
    <source>
        <strain evidence="2">HL-2020</strain>
        <tissue evidence="2">Leaf</tissue>
    </source>
</reference>
<dbReference type="InterPro" id="IPR044750">
    <property type="entry name" value="C2_SRC2/BAP"/>
</dbReference>
<evidence type="ECO:0000313" key="2">
    <source>
        <dbReference type="EMBL" id="KAF9622723.1"/>
    </source>
</evidence>
<dbReference type="Proteomes" id="UP000631114">
    <property type="component" value="Unassembled WGS sequence"/>
</dbReference>
<evidence type="ECO:0000259" key="1">
    <source>
        <dbReference type="PROSITE" id="PS50004"/>
    </source>
</evidence>
<evidence type="ECO:0000313" key="3">
    <source>
        <dbReference type="Proteomes" id="UP000631114"/>
    </source>
</evidence>
<protein>
    <recommendedName>
        <fullName evidence="1">C2 domain-containing protein</fullName>
    </recommendedName>
</protein>
<name>A0A835IWA1_9MAGN</name>
<dbReference type="PANTHER" id="PTHR32246:SF133">
    <property type="entry name" value="C2 DOMAIN-CONTAINING PROTEIN"/>
    <property type="match status" value="1"/>
</dbReference>
<dbReference type="InterPro" id="IPR000008">
    <property type="entry name" value="C2_dom"/>
</dbReference>
<keyword evidence="3" id="KW-1185">Reference proteome</keyword>